<feature type="transmembrane region" description="Helical" evidence="1">
    <location>
        <begin position="12"/>
        <end position="31"/>
    </location>
</feature>
<evidence type="ECO:0000313" key="2">
    <source>
        <dbReference type="EMBL" id="KAF2242366.1"/>
    </source>
</evidence>
<dbReference type="GeneID" id="54587938"/>
<keyword evidence="3" id="KW-1185">Reference proteome</keyword>
<accession>A0A6A6HWA5</accession>
<gene>
    <name evidence="2" type="ORF">BU26DRAFT_584611</name>
</gene>
<evidence type="ECO:0000313" key="3">
    <source>
        <dbReference type="Proteomes" id="UP000800094"/>
    </source>
</evidence>
<keyword evidence="1" id="KW-1133">Transmembrane helix</keyword>
<dbReference type="InterPro" id="IPR032710">
    <property type="entry name" value="NTF2-like_dom_sf"/>
</dbReference>
<keyword evidence="1" id="KW-0812">Transmembrane</keyword>
<dbReference type="OrthoDB" id="3758478at2759"/>
<dbReference type="Proteomes" id="UP000800094">
    <property type="component" value="Unassembled WGS sequence"/>
</dbReference>
<evidence type="ECO:0000256" key="1">
    <source>
        <dbReference type="SAM" id="Phobius"/>
    </source>
</evidence>
<dbReference type="RefSeq" id="XP_033677370.1">
    <property type="nucleotide sequence ID" value="XM_033834608.1"/>
</dbReference>
<organism evidence="2 3">
    <name type="scientific">Trematosphaeria pertusa</name>
    <dbReference type="NCBI Taxonomy" id="390896"/>
    <lineage>
        <taxon>Eukaryota</taxon>
        <taxon>Fungi</taxon>
        <taxon>Dikarya</taxon>
        <taxon>Ascomycota</taxon>
        <taxon>Pezizomycotina</taxon>
        <taxon>Dothideomycetes</taxon>
        <taxon>Pleosporomycetidae</taxon>
        <taxon>Pleosporales</taxon>
        <taxon>Massarineae</taxon>
        <taxon>Trematosphaeriaceae</taxon>
        <taxon>Trematosphaeria</taxon>
    </lineage>
</organism>
<dbReference type="AlphaFoldDB" id="A0A6A6HWA5"/>
<name>A0A6A6HWA5_9PLEO</name>
<evidence type="ECO:0008006" key="4">
    <source>
        <dbReference type="Google" id="ProtNLM"/>
    </source>
</evidence>
<dbReference type="SUPFAM" id="SSF54427">
    <property type="entry name" value="NTF2-like"/>
    <property type="match status" value="1"/>
</dbReference>
<dbReference type="Gene3D" id="3.10.450.50">
    <property type="match status" value="1"/>
</dbReference>
<proteinExistence type="predicted"/>
<protein>
    <recommendedName>
        <fullName evidence="4">SnoaL-like domain-containing protein</fullName>
    </recommendedName>
</protein>
<reference evidence="2" key="1">
    <citation type="journal article" date="2020" name="Stud. Mycol.">
        <title>101 Dothideomycetes genomes: a test case for predicting lifestyles and emergence of pathogens.</title>
        <authorList>
            <person name="Haridas S."/>
            <person name="Albert R."/>
            <person name="Binder M."/>
            <person name="Bloem J."/>
            <person name="Labutti K."/>
            <person name="Salamov A."/>
            <person name="Andreopoulos B."/>
            <person name="Baker S."/>
            <person name="Barry K."/>
            <person name="Bills G."/>
            <person name="Bluhm B."/>
            <person name="Cannon C."/>
            <person name="Castanera R."/>
            <person name="Culley D."/>
            <person name="Daum C."/>
            <person name="Ezra D."/>
            <person name="Gonzalez J."/>
            <person name="Henrissat B."/>
            <person name="Kuo A."/>
            <person name="Liang C."/>
            <person name="Lipzen A."/>
            <person name="Lutzoni F."/>
            <person name="Magnuson J."/>
            <person name="Mondo S."/>
            <person name="Nolan M."/>
            <person name="Ohm R."/>
            <person name="Pangilinan J."/>
            <person name="Park H.-J."/>
            <person name="Ramirez L."/>
            <person name="Alfaro M."/>
            <person name="Sun H."/>
            <person name="Tritt A."/>
            <person name="Yoshinaga Y."/>
            <person name="Zwiers L.-H."/>
            <person name="Turgeon B."/>
            <person name="Goodwin S."/>
            <person name="Spatafora J."/>
            <person name="Crous P."/>
            <person name="Grigoriev I."/>
        </authorList>
    </citation>
    <scope>NUCLEOTIDE SEQUENCE</scope>
    <source>
        <strain evidence="2">CBS 122368</strain>
    </source>
</reference>
<sequence length="195" mass="21027">MSNLSLSPSEIRLATATLACIAALLPTIYLLRSSNKPPRDSTPHMRTFRKFIAAYPTLRPQALAAHASADFTHTVLPSSLNLPSRGLEPFQQHAAMIFSLFSDFSMVPQPEGSPRAVHFCADTGTVVAHCRMGGRVDTASEKGRVLVEGGVLEWWTECVLFVRMSGDGGSVVEVREFVDSGRAGELKGRLSGVLG</sequence>
<keyword evidence="1" id="KW-0472">Membrane</keyword>
<dbReference type="EMBL" id="ML987208">
    <property type="protein sequence ID" value="KAF2242366.1"/>
    <property type="molecule type" value="Genomic_DNA"/>
</dbReference>